<dbReference type="InterPro" id="IPR041195">
    <property type="entry name" value="Rnh202_N"/>
</dbReference>
<evidence type="ECO:0000256" key="5">
    <source>
        <dbReference type="ARBA" id="ARBA00033464"/>
    </source>
</evidence>
<dbReference type="PANTHER" id="PTHR13383:SF11">
    <property type="entry name" value="RIBONUCLEASE H2 SUBUNIT B"/>
    <property type="match status" value="1"/>
</dbReference>
<accession>A0AAN7TMI0</accession>
<sequence>MTSRIEDDINIEIGEEDLVIEDFEEEDDGFGDDDDDDDDDDDSGVSKSKSDKKRKSSTPALKPHPPIPKLPYNDRVFIIQQPKNDKNNITYEILTLPSPKYESVKCRYILDKENGRILEINKFNSKPSSWFIDNGVRNDGSMYLSSDIDPLFLLIPFLEKYKSLHKNEYLEISSIINDPYYSNLSKIPFKHSQLSLICDSKDISDSKLYRLEDEKLLIWLRCKVKNISNYLKETNTDIFKTSNYVKKDLSWETLYTMSIGFISEYLSESNCKMLNQSFNLLSATAQQTIKTESEYLVYTERIIDEPEPPKSKRGASKKASAKKQSPVKVGGISNFFSTPAPKSTSPPKKTLTSPITSKKSESILEQTSKTTTATTIQSPIKPTSKISTKSVKPSEEKTEKKITDYFFIKKT</sequence>
<evidence type="ECO:0000256" key="2">
    <source>
        <dbReference type="ARBA" id="ARBA00019062"/>
    </source>
</evidence>
<comment type="subcellular location">
    <subcellularLocation>
        <location evidence="1">Nucleus</location>
    </subcellularLocation>
</comment>
<evidence type="ECO:0000313" key="9">
    <source>
        <dbReference type="EMBL" id="KAK5575789.1"/>
    </source>
</evidence>
<dbReference type="FunFam" id="1.10.20.120:FF:000002">
    <property type="entry name" value="Ribonuclease H2 subunit B"/>
    <property type="match status" value="1"/>
</dbReference>
<keyword evidence="10" id="KW-1185">Reference proteome</keyword>
<dbReference type="InterPro" id="IPR040456">
    <property type="entry name" value="RNase_H2_suB"/>
</dbReference>
<dbReference type="Pfam" id="PF17745">
    <property type="entry name" value="Ydr279_N"/>
    <property type="match status" value="1"/>
</dbReference>
<evidence type="ECO:0000259" key="8">
    <source>
        <dbReference type="Pfam" id="PF17745"/>
    </source>
</evidence>
<organism evidence="9 10">
    <name type="scientific">Dictyostelium firmibasis</name>
    <dbReference type="NCBI Taxonomy" id="79012"/>
    <lineage>
        <taxon>Eukaryota</taxon>
        <taxon>Amoebozoa</taxon>
        <taxon>Evosea</taxon>
        <taxon>Eumycetozoa</taxon>
        <taxon>Dictyostelia</taxon>
        <taxon>Dictyosteliales</taxon>
        <taxon>Dictyosteliaceae</taxon>
        <taxon>Dictyostelium</taxon>
    </lineage>
</organism>
<feature type="region of interest" description="Disordered" evidence="6">
    <location>
        <begin position="306"/>
        <end position="392"/>
    </location>
</feature>
<dbReference type="Proteomes" id="UP001344447">
    <property type="component" value="Unassembled WGS sequence"/>
</dbReference>
<dbReference type="Gene3D" id="1.10.20.120">
    <property type="match status" value="1"/>
</dbReference>
<dbReference type="GO" id="GO:0005654">
    <property type="term" value="C:nucleoplasm"/>
    <property type="evidence" value="ECO:0007669"/>
    <property type="project" value="TreeGrafter"/>
</dbReference>
<feature type="region of interest" description="Disordered" evidence="6">
    <location>
        <begin position="1"/>
        <end position="69"/>
    </location>
</feature>
<feature type="domain" description="Rnh202 triple barrel" evidence="8">
    <location>
        <begin position="84"/>
        <end position="149"/>
    </location>
</feature>
<feature type="compositionally biased region" description="Low complexity" evidence="6">
    <location>
        <begin position="337"/>
        <end position="357"/>
    </location>
</feature>
<feature type="compositionally biased region" description="Basic residues" evidence="6">
    <location>
        <begin position="311"/>
        <end position="321"/>
    </location>
</feature>
<dbReference type="GO" id="GO:0006401">
    <property type="term" value="P:RNA catabolic process"/>
    <property type="evidence" value="ECO:0007669"/>
    <property type="project" value="TreeGrafter"/>
</dbReference>
<evidence type="ECO:0000256" key="6">
    <source>
        <dbReference type="SAM" id="MobiDB-lite"/>
    </source>
</evidence>
<comment type="caution">
    <text evidence="9">The sequence shown here is derived from an EMBL/GenBank/DDBJ whole genome shotgun (WGS) entry which is preliminary data.</text>
</comment>
<feature type="domain" description="Ribonuclease H2 subunit B wHTH" evidence="7">
    <location>
        <begin position="152"/>
        <end position="274"/>
    </location>
</feature>
<reference evidence="9 10" key="1">
    <citation type="submission" date="2023-11" db="EMBL/GenBank/DDBJ databases">
        <title>Dfirmibasis_genome.</title>
        <authorList>
            <person name="Edelbroek B."/>
            <person name="Kjellin J."/>
            <person name="Jerlstrom-Hultqvist J."/>
            <person name="Soderbom F."/>
        </authorList>
    </citation>
    <scope>NUCLEOTIDE SEQUENCE [LARGE SCALE GENOMIC DNA]</scope>
    <source>
        <strain evidence="9 10">TNS-C-14</strain>
    </source>
</reference>
<name>A0AAN7TMI0_9MYCE</name>
<proteinExistence type="predicted"/>
<evidence type="ECO:0000259" key="7">
    <source>
        <dbReference type="Pfam" id="PF09468"/>
    </source>
</evidence>
<dbReference type="Pfam" id="PF09468">
    <property type="entry name" value="RNase_H2-Ydr279"/>
    <property type="match status" value="1"/>
</dbReference>
<feature type="compositionally biased region" description="Polar residues" evidence="6">
    <location>
        <begin position="376"/>
        <end position="391"/>
    </location>
</feature>
<dbReference type="Gene3D" id="2.20.25.530">
    <property type="match status" value="1"/>
</dbReference>
<dbReference type="CDD" id="cd09270">
    <property type="entry name" value="RNase_H2-B"/>
    <property type="match status" value="1"/>
</dbReference>
<evidence type="ECO:0000256" key="1">
    <source>
        <dbReference type="ARBA" id="ARBA00004123"/>
    </source>
</evidence>
<gene>
    <name evidence="9" type="ORF">RB653_006923</name>
</gene>
<dbReference type="GO" id="GO:0032299">
    <property type="term" value="C:ribonuclease H2 complex"/>
    <property type="evidence" value="ECO:0007669"/>
    <property type="project" value="InterPro"/>
</dbReference>
<dbReference type="PANTHER" id="PTHR13383">
    <property type="entry name" value="RIBONUCLEASE H2 SUBUNIT B"/>
    <property type="match status" value="1"/>
</dbReference>
<keyword evidence="3" id="KW-0539">Nucleus</keyword>
<dbReference type="InterPro" id="IPR019024">
    <property type="entry name" value="RNase_H2_suB_wHTH"/>
</dbReference>
<protein>
    <recommendedName>
        <fullName evidence="2">Ribonuclease H2 subunit B</fullName>
    </recommendedName>
    <alternativeName>
        <fullName evidence="5">Ribonuclease HI subunit B</fullName>
    </alternativeName>
</protein>
<evidence type="ECO:0000256" key="4">
    <source>
        <dbReference type="ARBA" id="ARBA00024778"/>
    </source>
</evidence>
<feature type="compositionally biased region" description="Acidic residues" evidence="6">
    <location>
        <begin position="8"/>
        <end position="43"/>
    </location>
</feature>
<evidence type="ECO:0000256" key="3">
    <source>
        <dbReference type="ARBA" id="ARBA00023242"/>
    </source>
</evidence>
<dbReference type="EMBL" id="JAVFKY010000005">
    <property type="protein sequence ID" value="KAK5575789.1"/>
    <property type="molecule type" value="Genomic_DNA"/>
</dbReference>
<comment type="function">
    <text evidence="4">Non catalytic subunit of RNase H2, an endonuclease that specifically degrades the RNA of RNA:DNA hybrids. Participates in DNA replication, possibly by mediating the removal of lagging-strand Okazaki fragment RNA primers during DNA replication. Mediates the excision of single ribonucleotides from DNA:RNA duplexes.</text>
</comment>
<dbReference type="AlphaFoldDB" id="A0AAN7TMI0"/>
<evidence type="ECO:0000313" key="10">
    <source>
        <dbReference type="Proteomes" id="UP001344447"/>
    </source>
</evidence>